<dbReference type="InterPro" id="IPR017853">
    <property type="entry name" value="GH"/>
</dbReference>
<gene>
    <name evidence="2" type="ORF">JOE57_000912</name>
</gene>
<feature type="region of interest" description="Disordered" evidence="1">
    <location>
        <begin position="1"/>
        <end position="20"/>
    </location>
</feature>
<feature type="compositionally biased region" description="Polar residues" evidence="1">
    <location>
        <begin position="1"/>
        <end position="18"/>
    </location>
</feature>
<dbReference type="RefSeq" id="WP_204916611.1">
    <property type="nucleotide sequence ID" value="NZ_BAAAQP010000011.1"/>
</dbReference>
<dbReference type="SUPFAM" id="SSF51445">
    <property type="entry name" value="(Trans)glycosidases"/>
    <property type="match status" value="1"/>
</dbReference>
<evidence type="ECO:0000256" key="1">
    <source>
        <dbReference type="SAM" id="MobiDB-lite"/>
    </source>
</evidence>
<name>A0ABS2RG68_9ACTN</name>
<dbReference type="EMBL" id="JAFBCF010000001">
    <property type="protein sequence ID" value="MBM7797991.1"/>
    <property type="molecule type" value="Genomic_DNA"/>
</dbReference>
<proteinExistence type="predicted"/>
<dbReference type="Gene3D" id="3.20.20.80">
    <property type="entry name" value="Glycosidases"/>
    <property type="match status" value="1"/>
</dbReference>
<organism evidence="2 3">
    <name type="scientific">Microlunatus panaciterrae</name>
    <dbReference type="NCBI Taxonomy" id="400768"/>
    <lineage>
        <taxon>Bacteria</taxon>
        <taxon>Bacillati</taxon>
        <taxon>Actinomycetota</taxon>
        <taxon>Actinomycetes</taxon>
        <taxon>Propionibacteriales</taxon>
        <taxon>Propionibacteriaceae</taxon>
        <taxon>Microlunatus</taxon>
    </lineage>
</organism>
<dbReference type="Proteomes" id="UP000704762">
    <property type="component" value="Unassembled WGS sequence"/>
</dbReference>
<reference evidence="2 3" key="1">
    <citation type="submission" date="2021-01" db="EMBL/GenBank/DDBJ databases">
        <title>Sequencing the genomes of 1000 actinobacteria strains.</title>
        <authorList>
            <person name="Klenk H.-P."/>
        </authorList>
    </citation>
    <scope>NUCLEOTIDE SEQUENCE [LARGE SCALE GENOMIC DNA]</scope>
    <source>
        <strain evidence="2 3">DSM 18662</strain>
    </source>
</reference>
<protein>
    <recommendedName>
        <fullName evidence="4">Alpha-L-fucosidase</fullName>
    </recommendedName>
</protein>
<accession>A0ABS2RG68</accession>
<evidence type="ECO:0000313" key="3">
    <source>
        <dbReference type="Proteomes" id="UP000704762"/>
    </source>
</evidence>
<keyword evidence="3" id="KW-1185">Reference proteome</keyword>
<sequence length="448" mass="50273">MTHQESARPQGQRWSASEPTRLVADDCGPAVLTAGASRRPDSLRVARHQPDPYYWVENFNLDSDYLEWRVDSDEAAHFEATLLVSTAEDTAFTLTNLTTGRAVAAISHGYGWDRLTLGSLLLPQGTSTLRLTRNATSTADVPVKSLELLPTATREEYLRRVRAAKVDSQWLTDARYGLFFQYGGWSYPPTGERKSIEDQCRDFDVERFVAMVLASGAGYVMWSYTWASFEVQGPNPVIDRILGHGDNTSRIDLILTLARALKTQGIRFLLYYHNGHDEDPAWWEKQCFPAGYRETGVGDKSIFERNWMKIISWIGEHFGELLDGFWFDDGAYYYPTDFERLLTAARTGNPQRIVSYNSWVGPTLTSFQDYRSGEDYDGGVEGGTVVGPDGVYLTGRTAASAGMPTTCSTRTGACMSRTRRSCWCAARSRSSATSPRLRSPGRRCRSRR</sequence>
<comment type="caution">
    <text evidence="2">The sequence shown here is derived from an EMBL/GenBank/DDBJ whole genome shotgun (WGS) entry which is preliminary data.</text>
</comment>
<evidence type="ECO:0000313" key="2">
    <source>
        <dbReference type="EMBL" id="MBM7797991.1"/>
    </source>
</evidence>
<evidence type="ECO:0008006" key="4">
    <source>
        <dbReference type="Google" id="ProtNLM"/>
    </source>
</evidence>